<feature type="domain" description="KaiB" evidence="1">
    <location>
        <begin position="8"/>
        <end position="89"/>
    </location>
</feature>
<evidence type="ECO:0000313" key="2">
    <source>
        <dbReference type="EMBL" id="NMF94471.1"/>
    </source>
</evidence>
<keyword evidence="3" id="KW-1185">Reference proteome</keyword>
<dbReference type="PANTHER" id="PTHR41709">
    <property type="entry name" value="KAIB-LIKE PROTEIN 1"/>
    <property type="match status" value="1"/>
</dbReference>
<name>A0ABX1N5C0_9RHOO</name>
<sequence length="89" mass="10186">MPEQYILKLYVTGTTPNSLRSIANIKAICEAYLEGRYQLEVHDLYQEPELIRRHHLIAAPTLIKEHPLPYRKLIGDMSDTDRVLAGLGL</sequence>
<dbReference type="RefSeq" id="WP_169199695.1">
    <property type="nucleotide sequence ID" value="NZ_WTVH02000010.1"/>
</dbReference>
<reference evidence="2" key="1">
    <citation type="submission" date="2019-12" db="EMBL/GenBank/DDBJ databases">
        <title>Comparative genomics gives insights into the taxonomy of the Azoarcus-Aromatoleum group and reveals separate origins of nif in the plant-associated Azoarcus and non-plant-associated Aromatoleum sub-groups.</title>
        <authorList>
            <person name="Lafos M."/>
            <person name="Maluk M."/>
            <person name="Batista M."/>
            <person name="Junghare M."/>
            <person name="Carmona M."/>
            <person name="Faoro H."/>
            <person name="Cruz L.M."/>
            <person name="Battistoni F."/>
            <person name="De Souza E."/>
            <person name="Pedrosa F."/>
            <person name="Chen W.-M."/>
            <person name="Poole P.S."/>
            <person name="Dixon R.A."/>
            <person name="James E.K."/>
        </authorList>
    </citation>
    <scope>NUCLEOTIDE SEQUENCE</scope>
    <source>
        <strain evidence="2">U120</strain>
    </source>
</reference>
<dbReference type="SMART" id="SM01248">
    <property type="entry name" value="KaiB"/>
    <property type="match status" value="1"/>
</dbReference>
<dbReference type="SUPFAM" id="SSF52833">
    <property type="entry name" value="Thioredoxin-like"/>
    <property type="match status" value="1"/>
</dbReference>
<evidence type="ECO:0000259" key="1">
    <source>
        <dbReference type="SMART" id="SM01248"/>
    </source>
</evidence>
<accession>A0ABX1N5C0</accession>
<dbReference type="InterPro" id="IPR039022">
    <property type="entry name" value="KaiB-like"/>
</dbReference>
<evidence type="ECO:0000313" key="3">
    <source>
        <dbReference type="Proteomes" id="UP000601990"/>
    </source>
</evidence>
<dbReference type="CDD" id="cd02978">
    <property type="entry name" value="KaiB_like"/>
    <property type="match status" value="1"/>
</dbReference>
<proteinExistence type="predicted"/>
<dbReference type="Pfam" id="PF07689">
    <property type="entry name" value="KaiB"/>
    <property type="match status" value="1"/>
</dbReference>
<dbReference type="EMBL" id="WTVH01000030">
    <property type="protein sequence ID" value="NMF94471.1"/>
    <property type="molecule type" value="Genomic_DNA"/>
</dbReference>
<protein>
    <submittedName>
        <fullName evidence="2">Circadian clock protein KaiB</fullName>
    </submittedName>
</protein>
<dbReference type="Gene3D" id="3.40.30.10">
    <property type="entry name" value="Glutaredoxin"/>
    <property type="match status" value="1"/>
</dbReference>
<comment type="caution">
    <text evidence="2">The sequence shown here is derived from an EMBL/GenBank/DDBJ whole genome shotgun (WGS) entry which is preliminary data.</text>
</comment>
<dbReference type="InterPro" id="IPR011649">
    <property type="entry name" value="KaiB_domain"/>
</dbReference>
<organism evidence="2 3">
    <name type="scientific">Aromatoleum buckelii</name>
    <dbReference type="NCBI Taxonomy" id="200254"/>
    <lineage>
        <taxon>Bacteria</taxon>
        <taxon>Pseudomonadati</taxon>
        <taxon>Pseudomonadota</taxon>
        <taxon>Betaproteobacteria</taxon>
        <taxon>Rhodocyclales</taxon>
        <taxon>Rhodocyclaceae</taxon>
        <taxon>Aromatoleum</taxon>
    </lineage>
</organism>
<dbReference type="Proteomes" id="UP000601990">
    <property type="component" value="Unassembled WGS sequence"/>
</dbReference>
<dbReference type="PANTHER" id="PTHR41709:SF2">
    <property type="entry name" value="CIRCADIAN CLOCK PROTEIN KAIB2"/>
    <property type="match status" value="1"/>
</dbReference>
<dbReference type="InterPro" id="IPR036249">
    <property type="entry name" value="Thioredoxin-like_sf"/>
</dbReference>
<gene>
    <name evidence="2" type="ORF">GO608_14170</name>
</gene>